<organism evidence="2 3">
    <name type="scientific">Aggregatibacter actinomycetemcomitans</name>
    <name type="common">Actinobacillus actinomycetemcomitans</name>
    <name type="synonym">Haemophilus actinomycetemcomitans</name>
    <dbReference type="NCBI Taxonomy" id="714"/>
    <lineage>
        <taxon>Bacteria</taxon>
        <taxon>Pseudomonadati</taxon>
        <taxon>Pseudomonadota</taxon>
        <taxon>Gammaproteobacteria</taxon>
        <taxon>Pasteurellales</taxon>
        <taxon>Pasteurellaceae</taxon>
        <taxon>Aggregatibacter</taxon>
    </lineage>
</organism>
<evidence type="ECO:0000259" key="1">
    <source>
        <dbReference type="Pfam" id="PF13018"/>
    </source>
</evidence>
<gene>
    <name evidence="2" type="ORF">CQR80_05070</name>
</gene>
<accession>A0A2G1DQR8</accession>
<dbReference type="Proteomes" id="UP000226080">
    <property type="component" value="Unassembled WGS sequence"/>
</dbReference>
<dbReference type="RefSeq" id="WP_080996884.1">
    <property type="nucleotide sequence ID" value="NZ_JALDMV010000001.1"/>
</dbReference>
<dbReference type="Pfam" id="PF13018">
    <property type="entry name" value="ESPR"/>
    <property type="match status" value="1"/>
</dbReference>
<comment type="caution">
    <text evidence="2">The sequence shown here is derived from an EMBL/GenBank/DDBJ whole genome shotgun (WGS) entry which is preliminary data.</text>
</comment>
<dbReference type="InterPro" id="IPR024973">
    <property type="entry name" value="ESPR"/>
</dbReference>
<evidence type="ECO:0000313" key="3">
    <source>
        <dbReference type="Proteomes" id="UP000226080"/>
    </source>
</evidence>
<reference evidence="2 3" key="1">
    <citation type="submission" date="2017-10" db="EMBL/GenBank/DDBJ databases">
        <title>Draft genome sequences of Aggregatibacter actinomycetemcomitans strains 310a and 310b.</title>
        <authorList>
            <person name="May A.C."/>
            <person name="Ohta H."/>
            <person name="Maeda H."/>
            <person name="Kokeguchi S."/>
            <person name="Cugini C."/>
        </authorList>
    </citation>
    <scope>NUCLEOTIDE SEQUENCE [LARGE SCALE GENOMIC DNA]</scope>
    <source>
        <strain evidence="2 3">310b</strain>
    </source>
</reference>
<proteinExistence type="predicted"/>
<keyword evidence="3" id="KW-1185">Reference proteome</keyword>
<name>A0A2G1DQR8_AGGAC</name>
<feature type="domain" description="ESPR" evidence="1">
    <location>
        <begin position="1"/>
        <end position="25"/>
    </location>
</feature>
<evidence type="ECO:0000313" key="2">
    <source>
        <dbReference type="EMBL" id="PHO20857.1"/>
    </source>
</evidence>
<protein>
    <recommendedName>
        <fullName evidence="1">ESPR domain-containing protein</fullName>
    </recommendedName>
</protein>
<dbReference type="EMBL" id="PCGW01000007">
    <property type="protein sequence ID" value="PHO20857.1"/>
    <property type="molecule type" value="Genomic_DNA"/>
</dbReference>
<sequence>MNKVFKVIWCKTSQTWIAVSELSKAFSLSTTTDIPKKTKIFIAAAPLLFLSFN</sequence>